<dbReference type="WBParaSite" id="SPAL_0001319400.1">
    <property type="protein sequence ID" value="SPAL_0001319400.1"/>
    <property type="gene ID" value="SPAL_0001319400"/>
</dbReference>
<feature type="compositionally biased region" description="Low complexity" evidence="1">
    <location>
        <begin position="142"/>
        <end position="168"/>
    </location>
</feature>
<accession>A0A0N5C5G6</accession>
<organism evidence="3 4">
    <name type="scientific">Strongyloides papillosus</name>
    <name type="common">Intestinal threadworm</name>
    <dbReference type="NCBI Taxonomy" id="174720"/>
    <lineage>
        <taxon>Eukaryota</taxon>
        <taxon>Metazoa</taxon>
        <taxon>Ecdysozoa</taxon>
        <taxon>Nematoda</taxon>
        <taxon>Chromadorea</taxon>
        <taxon>Rhabditida</taxon>
        <taxon>Tylenchina</taxon>
        <taxon>Panagrolaimomorpha</taxon>
        <taxon>Strongyloidoidea</taxon>
        <taxon>Strongyloididae</taxon>
        <taxon>Strongyloides</taxon>
    </lineage>
</organism>
<proteinExistence type="predicted"/>
<dbReference type="Gene3D" id="3.40.50.300">
    <property type="entry name" value="P-loop containing nucleotide triphosphate hydrolases"/>
    <property type="match status" value="1"/>
</dbReference>
<feature type="region of interest" description="Disordered" evidence="1">
    <location>
        <begin position="181"/>
        <end position="290"/>
    </location>
</feature>
<evidence type="ECO:0000256" key="1">
    <source>
        <dbReference type="SAM" id="MobiDB-lite"/>
    </source>
</evidence>
<dbReference type="Proteomes" id="UP000046392">
    <property type="component" value="Unplaced"/>
</dbReference>
<evidence type="ECO:0000259" key="2">
    <source>
        <dbReference type="SMART" id="SM00487"/>
    </source>
</evidence>
<feature type="compositionally biased region" description="Basic and acidic residues" evidence="1">
    <location>
        <begin position="199"/>
        <end position="233"/>
    </location>
</feature>
<dbReference type="AlphaFoldDB" id="A0A0N5C5G6"/>
<feature type="compositionally biased region" description="Acidic residues" evidence="1">
    <location>
        <begin position="234"/>
        <end position="278"/>
    </location>
</feature>
<keyword evidence="3" id="KW-1185">Reference proteome</keyword>
<dbReference type="InterPro" id="IPR014001">
    <property type="entry name" value="Helicase_ATP-bd"/>
</dbReference>
<name>A0A0N5C5G6_STREA</name>
<dbReference type="InterPro" id="IPR027417">
    <property type="entry name" value="P-loop_NTPase"/>
</dbReference>
<protein>
    <submittedName>
        <fullName evidence="4">Helicase ATP-binding domain-containing protein</fullName>
    </submittedName>
</protein>
<dbReference type="SUPFAM" id="SSF52540">
    <property type="entry name" value="P-loop containing nucleoside triphosphate hydrolases"/>
    <property type="match status" value="1"/>
</dbReference>
<reference evidence="4" key="1">
    <citation type="submission" date="2017-02" db="UniProtKB">
        <authorList>
            <consortium name="WormBaseParasite"/>
        </authorList>
    </citation>
    <scope>IDENTIFICATION</scope>
</reference>
<feature type="domain" description="Helicase ATP-binding" evidence="2">
    <location>
        <begin position="20"/>
        <end position="453"/>
    </location>
</feature>
<sequence length="464" mass="53138">METPTDRIFNELFARLRWSRGPTEKEIQLLDTMDFFSQHILVSGDESTGKTTTILAGLSAFFLSQQLIGNDGNVDNNDDDNDNNDSDNNDNNDNDDKKQNPDNNDFDNTHKETPADDGSSVKEESGKVEELPTIKDEVPPFNNEVSPVNVEDPPVNVEDPPVNVEVPPVNVEVPPVNVEVPPVEDEVNVDQEVDINKLFGDDVKKEGDENDIKKKQQHDDKKHQVDEQKNEEKVSDEEDSDEDESYEEESYEEESYEEESDEEESDEEEYEEPSEEESGGNYNFGNVRSRDHRRRHHDNNLVMGNAFSIIITYKTATCESISDLLRHLIPTASIVTLTGTANWAVLTRHIINADIIILTYDHLFHFFAGNRVFFPRMKWFVLDEAVSMTSADKIEAINFFLDRHLNRRWIQIIIISRVITGADIQVYRHLVFSNYTRCDMNRTPMAVARFNNRVPALLNGHFRG</sequence>
<dbReference type="SMART" id="SM00487">
    <property type="entry name" value="DEXDc"/>
    <property type="match status" value="1"/>
</dbReference>
<feature type="compositionally biased region" description="Acidic residues" evidence="1">
    <location>
        <begin position="76"/>
        <end position="93"/>
    </location>
</feature>
<feature type="compositionally biased region" description="Basic and acidic residues" evidence="1">
    <location>
        <begin position="107"/>
        <end position="138"/>
    </location>
</feature>
<evidence type="ECO:0000313" key="4">
    <source>
        <dbReference type="WBParaSite" id="SPAL_0001319400.1"/>
    </source>
</evidence>
<feature type="region of interest" description="Disordered" evidence="1">
    <location>
        <begin position="71"/>
        <end position="168"/>
    </location>
</feature>
<evidence type="ECO:0000313" key="3">
    <source>
        <dbReference type="Proteomes" id="UP000046392"/>
    </source>
</evidence>
<feature type="compositionally biased region" description="Acidic residues" evidence="1">
    <location>
        <begin position="182"/>
        <end position="193"/>
    </location>
</feature>